<dbReference type="GO" id="GO:0046872">
    <property type="term" value="F:metal ion binding"/>
    <property type="evidence" value="ECO:0007669"/>
    <property type="project" value="UniProtKB-KW"/>
</dbReference>
<evidence type="ECO:0000313" key="8">
    <source>
        <dbReference type="Proteomes" id="UP000700706"/>
    </source>
</evidence>
<proteinExistence type="inferred from homology"/>
<dbReference type="SUPFAM" id="SSF51316">
    <property type="entry name" value="Mss4-like"/>
    <property type="match status" value="1"/>
</dbReference>
<dbReference type="PROSITE" id="PS51891">
    <property type="entry name" value="CENP_V_GFA"/>
    <property type="match status" value="1"/>
</dbReference>
<dbReference type="InterPro" id="IPR000305">
    <property type="entry name" value="GIY-YIG_endonuc"/>
</dbReference>
<feature type="domain" description="CENP-V/GFA" evidence="6">
    <location>
        <begin position="95"/>
        <end position="213"/>
    </location>
</feature>
<dbReference type="Gene3D" id="3.90.1590.10">
    <property type="entry name" value="glutathione-dependent formaldehyde- activating enzyme (gfa)"/>
    <property type="match status" value="1"/>
</dbReference>
<feature type="domain" description="GIY-YIG" evidence="5">
    <location>
        <begin position="1"/>
        <end position="74"/>
    </location>
</feature>
<dbReference type="AlphaFoldDB" id="A0A952KD73"/>
<name>A0A952KD73_9PROT</name>
<gene>
    <name evidence="7" type="ORF">JF625_02460</name>
</gene>
<dbReference type="PANTHER" id="PTHR33337:SF33">
    <property type="entry name" value="CENP-V_GFA DOMAIN-CONTAINING PROTEIN"/>
    <property type="match status" value="1"/>
</dbReference>
<sequence length="246" mass="27238">MWYVYFLELSNHDIYVGSTGDLKRRIRSHQNGDIISTRGFRPVTLLSYIAVGTDSAARSLEKYFKSGSGKAFASKRFGLSLPKHSPSSPRTPSLLEGRCACGSVQYRLLSPPMFVNCCHCRDCQRQAGSAFVLNALIEADRVELLSGTPEPVAVPTESGLPHVIHRCPTCRTALWSTYNGRTAVRFVRVGTLDDPAALPPDAHIFTRSKLPWVVLPEDVPAFEIYYDPQAVWPTASLDRRRIAEGG</sequence>
<evidence type="ECO:0000313" key="7">
    <source>
        <dbReference type="EMBL" id="MBW8724010.1"/>
    </source>
</evidence>
<dbReference type="Pfam" id="PF04828">
    <property type="entry name" value="GFA"/>
    <property type="match status" value="1"/>
</dbReference>
<keyword evidence="4" id="KW-0456">Lyase</keyword>
<evidence type="ECO:0000256" key="4">
    <source>
        <dbReference type="ARBA" id="ARBA00023239"/>
    </source>
</evidence>
<dbReference type="GO" id="GO:0016846">
    <property type="term" value="F:carbon-sulfur lyase activity"/>
    <property type="evidence" value="ECO:0007669"/>
    <property type="project" value="InterPro"/>
</dbReference>
<dbReference type="EMBL" id="JAEKLZ010000067">
    <property type="protein sequence ID" value="MBW8724010.1"/>
    <property type="molecule type" value="Genomic_DNA"/>
</dbReference>
<dbReference type="Proteomes" id="UP000700706">
    <property type="component" value="Unassembled WGS sequence"/>
</dbReference>
<evidence type="ECO:0000259" key="6">
    <source>
        <dbReference type="PROSITE" id="PS51891"/>
    </source>
</evidence>
<keyword evidence="2" id="KW-0479">Metal-binding</keyword>
<evidence type="ECO:0000256" key="2">
    <source>
        <dbReference type="ARBA" id="ARBA00022723"/>
    </source>
</evidence>
<dbReference type="Pfam" id="PF01541">
    <property type="entry name" value="GIY-YIG"/>
    <property type="match status" value="1"/>
</dbReference>
<accession>A0A952KD73</accession>
<evidence type="ECO:0000256" key="1">
    <source>
        <dbReference type="ARBA" id="ARBA00005495"/>
    </source>
</evidence>
<dbReference type="InterPro" id="IPR011057">
    <property type="entry name" value="Mss4-like_sf"/>
</dbReference>
<dbReference type="Gene3D" id="3.40.1440.10">
    <property type="entry name" value="GIY-YIG endonuclease"/>
    <property type="match status" value="1"/>
</dbReference>
<keyword evidence="3" id="KW-0862">Zinc</keyword>
<dbReference type="InterPro" id="IPR035901">
    <property type="entry name" value="GIY-YIG_endonuc_sf"/>
</dbReference>
<comment type="caution">
    <text evidence="7">The sequence shown here is derived from an EMBL/GenBank/DDBJ whole genome shotgun (WGS) entry which is preliminary data.</text>
</comment>
<evidence type="ECO:0000259" key="5">
    <source>
        <dbReference type="PROSITE" id="PS50164"/>
    </source>
</evidence>
<dbReference type="SUPFAM" id="SSF82771">
    <property type="entry name" value="GIY-YIG endonuclease"/>
    <property type="match status" value="1"/>
</dbReference>
<comment type="similarity">
    <text evidence="1">Belongs to the Gfa family.</text>
</comment>
<dbReference type="PROSITE" id="PS50164">
    <property type="entry name" value="GIY_YIG"/>
    <property type="match status" value="1"/>
</dbReference>
<organism evidence="7 8">
    <name type="scientific">Inquilinus limosus</name>
    <dbReference type="NCBI Taxonomy" id="171674"/>
    <lineage>
        <taxon>Bacteria</taxon>
        <taxon>Pseudomonadati</taxon>
        <taxon>Pseudomonadota</taxon>
        <taxon>Alphaproteobacteria</taxon>
        <taxon>Rhodospirillales</taxon>
        <taxon>Rhodospirillaceae</taxon>
        <taxon>Inquilinus</taxon>
    </lineage>
</organism>
<evidence type="ECO:0000256" key="3">
    <source>
        <dbReference type="ARBA" id="ARBA00022833"/>
    </source>
</evidence>
<dbReference type="PANTHER" id="PTHR33337">
    <property type="entry name" value="GFA DOMAIN-CONTAINING PROTEIN"/>
    <property type="match status" value="1"/>
</dbReference>
<dbReference type="InterPro" id="IPR006913">
    <property type="entry name" value="CENP-V/GFA"/>
</dbReference>
<reference evidence="7" key="1">
    <citation type="submission" date="2020-06" db="EMBL/GenBank/DDBJ databases">
        <title>Stable isotope informed genome-resolved metagenomics uncovers potential trophic interactions in rhizosphere soil.</title>
        <authorList>
            <person name="Starr E.P."/>
            <person name="Shi S."/>
            <person name="Blazewicz S.J."/>
            <person name="Koch B.J."/>
            <person name="Probst A.J."/>
            <person name="Hungate B.A."/>
            <person name="Pett-Ridge J."/>
            <person name="Firestone M.K."/>
            <person name="Banfield J.F."/>
        </authorList>
    </citation>
    <scope>NUCLEOTIDE SEQUENCE</scope>
    <source>
        <strain evidence="7">YM_69_17</strain>
    </source>
</reference>
<protein>
    <submittedName>
        <fullName evidence="7">GFA family protein</fullName>
    </submittedName>
</protein>